<accession>A0A849C880</accession>
<name>A0A849C880_9NOCA</name>
<gene>
    <name evidence="1" type="ORF">HLB23_04685</name>
</gene>
<comment type="caution">
    <text evidence="1">The sequence shown here is derived from an EMBL/GenBank/DDBJ whole genome shotgun (WGS) entry which is preliminary data.</text>
</comment>
<dbReference type="EMBL" id="JABELX010000001">
    <property type="protein sequence ID" value="NNH69171.1"/>
    <property type="molecule type" value="Genomic_DNA"/>
</dbReference>
<evidence type="ECO:0000313" key="2">
    <source>
        <dbReference type="Proteomes" id="UP000586827"/>
    </source>
</evidence>
<dbReference type="Proteomes" id="UP000586827">
    <property type="component" value="Unassembled WGS sequence"/>
</dbReference>
<proteinExistence type="predicted"/>
<dbReference type="AlphaFoldDB" id="A0A849C880"/>
<reference evidence="1 2" key="1">
    <citation type="submission" date="2020-05" db="EMBL/GenBank/DDBJ databases">
        <title>MicrobeNet Type strains.</title>
        <authorList>
            <person name="Nicholson A.C."/>
        </authorList>
    </citation>
    <scope>NUCLEOTIDE SEQUENCE [LARGE SCALE GENOMIC DNA]</scope>
    <source>
        <strain evidence="1 2">JCM 3224</strain>
    </source>
</reference>
<sequence>MGDPAAEALASQVAPVIMTLARSYTRNGFKGDTPENVPGDIGAVIIAASARMAANPTQTEQYQAVGSMIGRVGAGFQGWSLVERAVLHRYRKRAL</sequence>
<organism evidence="1 2">
    <name type="scientific">Nocardia uniformis</name>
    <dbReference type="NCBI Taxonomy" id="53432"/>
    <lineage>
        <taxon>Bacteria</taxon>
        <taxon>Bacillati</taxon>
        <taxon>Actinomycetota</taxon>
        <taxon>Actinomycetes</taxon>
        <taxon>Mycobacteriales</taxon>
        <taxon>Nocardiaceae</taxon>
        <taxon>Nocardia</taxon>
    </lineage>
</organism>
<protein>
    <submittedName>
        <fullName evidence="1">Uncharacterized protein</fullName>
    </submittedName>
</protein>
<evidence type="ECO:0000313" key="1">
    <source>
        <dbReference type="EMBL" id="NNH69171.1"/>
    </source>
</evidence>
<keyword evidence="2" id="KW-1185">Reference proteome</keyword>